<dbReference type="KEGG" id="hhz:NCTC10839_01678"/>
<evidence type="ECO:0000256" key="1">
    <source>
        <dbReference type="SAM" id="MobiDB-lite"/>
    </source>
</evidence>
<name>A0A2X4U4Y4_HAEHA</name>
<proteinExistence type="predicted"/>
<gene>
    <name evidence="2" type="ORF">NCTC10839_01678</name>
</gene>
<sequence>MTEQTEKPKCWFKRALEKYDNFIKEWGLDQPNCSCVPMSATEDENGNLKKEESPLNKH</sequence>
<feature type="region of interest" description="Disordered" evidence="1">
    <location>
        <begin position="39"/>
        <end position="58"/>
    </location>
</feature>
<protein>
    <recommendedName>
        <fullName evidence="4">DUF5363 family protein</fullName>
    </recommendedName>
</protein>
<accession>A0A2X4U4Y4</accession>
<dbReference type="Proteomes" id="UP000248808">
    <property type="component" value="Chromosome 1"/>
</dbReference>
<reference evidence="2 3" key="1">
    <citation type="submission" date="2018-06" db="EMBL/GenBank/DDBJ databases">
        <authorList>
            <consortium name="Pathogen Informatics"/>
            <person name="Doyle S."/>
        </authorList>
    </citation>
    <scope>NUCLEOTIDE SEQUENCE [LARGE SCALE GENOMIC DNA]</scope>
    <source>
        <strain evidence="2 3">NCTC10839</strain>
    </source>
</reference>
<organism evidence="2 3">
    <name type="scientific">Haemophilus haemolyticus</name>
    <dbReference type="NCBI Taxonomy" id="726"/>
    <lineage>
        <taxon>Bacteria</taxon>
        <taxon>Pseudomonadati</taxon>
        <taxon>Pseudomonadota</taxon>
        <taxon>Gammaproteobacteria</taxon>
        <taxon>Pasteurellales</taxon>
        <taxon>Pasteurellaceae</taxon>
        <taxon>Haemophilus</taxon>
    </lineage>
</organism>
<feature type="compositionally biased region" description="Basic and acidic residues" evidence="1">
    <location>
        <begin position="46"/>
        <end position="58"/>
    </location>
</feature>
<dbReference type="AlphaFoldDB" id="A0A2X4U4Y4"/>
<dbReference type="InterPro" id="IPR035292">
    <property type="entry name" value="DUF5363"/>
</dbReference>
<dbReference type="Pfam" id="PF17320">
    <property type="entry name" value="DUF5363"/>
    <property type="match status" value="1"/>
</dbReference>
<evidence type="ECO:0008006" key="4">
    <source>
        <dbReference type="Google" id="ProtNLM"/>
    </source>
</evidence>
<evidence type="ECO:0000313" key="2">
    <source>
        <dbReference type="EMBL" id="SQH97755.1"/>
    </source>
</evidence>
<evidence type="ECO:0000313" key="3">
    <source>
        <dbReference type="Proteomes" id="UP000248808"/>
    </source>
</evidence>
<dbReference type="EMBL" id="LS483458">
    <property type="protein sequence ID" value="SQH97755.1"/>
    <property type="molecule type" value="Genomic_DNA"/>
</dbReference>
<dbReference type="GeneID" id="56958462"/>
<dbReference type="RefSeq" id="WP_172454055.1">
    <property type="nucleotide sequence ID" value="NZ_LS483458.1"/>
</dbReference>